<reference evidence="2 3" key="1">
    <citation type="submission" date="2019-09" db="EMBL/GenBank/DDBJ databases">
        <title>Parvibaculum sedimenti sp. nov., isolated from sediment.</title>
        <authorList>
            <person name="Wang Y."/>
        </authorList>
    </citation>
    <scope>NUCLEOTIDE SEQUENCE [LARGE SCALE GENOMIC DNA]</scope>
    <source>
        <strain evidence="2 3">HXT-9</strain>
    </source>
</reference>
<evidence type="ECO:0000313" key="3">
    <source>
        <dbReference type="Proteomes" id="UP000468901"/>
    </source>
</evidence>
<proteinExistence type="predicted"/>
<protein>
    <submittedName>
        <fullName evidence="2">DUF1003 domain-containing protein</fullName>
    </submittedName>
</protein>
<evidence type="ECO:0000256" key="1">
    <source>
        <dbReference type="SAM" id="Phobius"/>
    </source>
</evidence>
<dbReference type="Pfam" id="PF06210">
    <property type="entry name" value="DUF1003"/>
    <property type="match status" value="1"/>
</dbReference>
<accession>A0A6N6VHG8</accession>
<keyword evidence="3" id="KW-1185">Reference proteome</keyword>
<dbReference type="AlphaFoldDB" id="A0A6N6VHG8"/>
<comment type="caution">
    <text evidence="2">The sequence shown here is derived from an EMBL/GenBank/DDBJ whole genome shotgun (WGS) entry which is preliminary data.</text>
</comment>
<keyword evidence="1" id="KW-1133">Transmembrane helix</keyword>
<gene>
    <name evidence="2" type="ORF">F2P47_13150</name>
</gene>
<keyword evidence="1" id="KW-0812">Transmembrane</keyword>
<name>A0A6N6VHG8_9HYPH</name>
<dbReference type="EMBL" id="WESC01000012">
    <property type="protein sequence ID" value="KAB7739163.1"/>
    <property type="molecule type" value="Genomic_DNA"/>
</dbReference>
<dbReference type="InterPro" id="IPR010406">
    <property type="entry name" value="DUF1003"/>
</dbReference>
<feature type="transmembrane region" description="Helical" evidence="1">
    <location>
        <begin position="48"/>
        <end position="72"/>
    </location>
</feature>
<organism evidence="2 3">
    <name type="scientific">Parvibaculum sedimenti</name>
    <dbReference type="NCBI Taxonomy" id="2608632"/>
    <lineage>
        <taxon>Bacteria</taxon>
        <taxon>Pseudomonadati</taxon>
        <taxon>Pseudomonadota</taxon>
        <taxon>Alphaproteobacteria</taxon>
        <taxon>Hyphomicrobiales</taxon>
        <taxon>Parvibaculaceae</taxon>
        <taxon>Parvibaculum</taxon>
    </lineage>
</organism>
<dbReference type="RefSeq" id="WP_152216835.1">
    <property type="nucleotide sequence ID" value="NZ_JBAQYD010000159.1"/>
</dbReference>
<dbReference type="Proteomes" id="UP000468901">
    <property type="component" value="Unassembled WGS sequence"/>
</dbReference>
<sequence length="175" mass="19305">METTPKELLTGHDIALATARLRSEHEQETSGIQRAVDRLTAIVGRPSFVAILTLAILSWMVGNFLAGFLGFTEIDPSPFVWLQGALNTVGLYIAALILSTQRREDQLSSQREQLILELAILNDQKASKIIQLLEEGRRDNPSITDRVDEQALAMSTPSDPHSVLQGIKDFHEGST</sequence>
<evidence type="ECO:0000313" key="2">
    <source>
        <dbReference type="EMBL" id="KAB7739163.1"/>
    </source>
</evidence>
<keyword evidence="1" id="KW-0472">Membrane</keyword>
<feature type="transmembrane region" description="Helical" evidence="1">
    <location>
        <begin position="78"/>
        <end position="98"/>
    </location>
</feature>